<comment type="caution">
    <text evidence="6">The sequence shown here is derived from an EMBL/GenBank/DDBJ whole genome shotgun (WGS) entry which is preliminary data.</text>
</comment>
<proteinExistence type="predicted"/>
<evidence type="ECO:0000259" key="5">
    <source>
        <dbReference type="SMART" id="SM00504"/>
    </source>
</evidence>
<gene>
    <name evidence="6" type="ORF">ANE_LOCUS10562</name>
</gene>
<dbReference type="PANTHER" id="PTHR46573">
    <property type="entry name" value="WD REPEAT, SAM AND U-BOX DOMAIN-CONTAINING PROTEIN 1"/>
    <property type="match status" value="1"/>
</dbReference>
<evidence type="ECO:0000256" key="2">
    <source>
        <dbReference type="ARBA" id="ARBA00022679"/>
    </source>
</evidence>
<dbReference type="OrthoDB" id="10064100at2759"/>
<dbReference type="Gene3D" id="3.30.40.10">
    <property type="entry name" value="Zinc/RING finger domain, C3HC4 (zinc finger)"/>
    <property type="match status" value="1"/>
</dbReference>
<dbReference type="InterPro" id="IPR013083">
    <property type="entry name" value="Znf_RING/FYVE/PHD"/>
</dbReference>
<protein>
    <recommendedName>
        <fullName evidence="5">U-box domain-containing protein</fullName>
    </recommendedName>
</protein>
<name>A0A565BGY1_9BRAS</name>
<keyword evidence="2" id="KW-0808">Transferase</keyword>
<evidence type="ECO:0000256" key="1">
    <source>
        <dbReference type="ARBA" id="ARBA00004906"/>
    </source>
</evidence>
<dbReference type="GO" id="GO:0004842">
    <property type="term" value="F:ubiquitin-protein transferase activity"/>
    <property type="evidence" value="ECO:0007669"/>
    <property type="project" value="InterPro"/>
</dbReference>
<keyword evidence="7" id="KW-1185">Reference proteome</keyword>
<dbReference type="CDD" id="cd16655">
    <property type="entry name" value="RING-Ubox_WDSUB1-like"/>
    <property type="match status" value="1"/>
</dbReference>
<evidence type="ECO:0000313" key="6">
    <source>
        <dbReference type="EMBL" id="VVB00118.1"/>
    </source>
</evidence>
<dbReference type="SMART" id="SM00504">
    <property type="entry name" value="Ubox"/>
    <property type="match status" value="1"/>
</dbReference>
<dbReference type="Pfam" id="PF04564">
    <property type="entry name" value="U-box"/>
    <property type="match status" value="1"/>
</dbReference>
<evidence type="ECO:0000256" key="3">
    <source>
        <dbReference type="ARBA" id="ARBA00022786"/>
    </source>
</evidence>
<organism evidence="6 7">
    <name type="scientific">Arabis nemorensis</name>
    <dbReference type="NCBI Taxonomy" id="586526"/>
    <lineage>
        <taxon>Eukaryota</taxon>
        <taxon>Viridiplantae</taxon>
        <taxon>Streptophyta</taxon>
        <taxon>Embryophyta</taxon>
        <taxon>Tracheophyta</taxon>
        <taxon>Spermatophyta</taxon>
        <taxon>Magnoliopsida</taxon>
        <taxon>eudicotyledons</taxon>
        <taxon>Gunneridae</taxon>
        <taxon>Pentapetalae</taxon>
        <taxon>rosids</taxon>
        <taxon>malvids</taxon>
        <taxon>Brassicales</taxon>
        <taxon>Brassicaceae</taxon>
        <taxon>Arabideae</taxon>
        <taxon>Arabis</taxon>
    </lineage>
</organism>
<dbReference type="AlphaFoldDB" id="A0A565BGY1"/>
<comment type="pathway">
    <text evidence="1">Protein modification; protein ubiquitination.</text>
</comment>
<accession>A0A565BGY1</accession>
<dbReference type="EMBL" id="CABITT030000004">
    <property type="protein sequence ID" value="VVB00118.1"/>
    <property type="molecule type" value="Genomic_DNA"/>
</dbReference>
<dbReference type="Proteomes" id="UP000489600">
    <property type="component" value="Unassembled WGS sequence"/>
</dbReference>
<dbReference type="InterPro" id="IPR003613">
    <property type="entry name" value="Ubox_domain"/>
</dbReference>
<reference evidence="6" key="1">
    <citation type="submission" date="2019-07" db="EMBL/GenBank/DDBJ databases">
        <authorList>
            <person name="Dittberner H."/>
        </authorList>
    </citation>
    <scope>NUCLEOTIDE SEQUENCE [LARGE SCALE GENOMIC DNA]</scope>
</reference>
<feature type="coiled-coil region" evidence="4">
    <location>
        <begin position="30"/>
        <end position="113"/>
    </location>
</feature>
<keyword evidence="3" id="KW-0833">Ubl conjugation pathway</keyword>
<dbReference type="PANTHER" id="PTHR46573:SF1">
    <property type="entry name" value="WD REPEAT, SAM AND U-BOX DOMAIN-CONTAINING PROTEIN 1"/>
    <property type="match status" value="1"/>
</dbReference>
<dbReference type="UniPathway" id="UPA00143"/>
<dbReference type="InterPro" id="IPR052085">
    <property type="entry name" value="WD-SAM-U-box"/>
</dbReference>
<sequence length="310" mass="36175">MVTRSSKKKNFSKTTRKRIIQAHAGMESKYNNEVRLRKETEEALAREKEQVEKLKLQMVNLKIKHEDMCIKAEEFESKHNNEVKLRKETEEALAREKEEVKKVKLQLVNLKIKHEDMCIKAEKFESKYNIELIFTKSLLKEQLELKILKGLVESCNKKAKIRCEKRGTMLSDAIREEKDNAINLVHEIMCVKGFKSKDKSEPILTKALLKEKQEHADAMRKERDNAIKLVNETTTRKQEIMKDPQLTSNGYTYEAEAIKRWLNNGHDTSPMTNLKLSHIVTSILSLTELSGQLFRSWFDSSCFLNRFSLS</sequence>
<dbReference type="GO" id="GO:0016567">
    <property type="term" value="P:protein ubiquitination"/>
    <property type="evidence" value="ECO:0007669"/>
    <property type="project" value="UniProtKB-UniPathway"/>
</dbReference>
<evidence type="ECO:0000313" key="7">
    <source>
        <dbReference type="Proteomes" id="UP000489600"/>
    </source>
</evidence>
<feature type="domain" description="U-box" evidence="5">
    <location>
        <begin position="237"/>
        <end position="293"/>
    </location>
</feature>
<evidence type="ECO:0000256" key="4">
    <source>
        <dbReference type="SAM" id="Coils"/>
    </source>
</evidence>
<keyword evidence="4" id="KW-0175">Coiled coil</keyword>
<dbReference type="SUPFAM" id="SSF57850">
    <property type="entry name" value="RING/U-box"/>
    <property type="match status" value="1"/>
</dbReference>